<dbReference type="InterPro" id="IPR022709">
    <property type="entry name" value="SCAI"/>
</dbReference>
<evidence type="ECO:0000256" key="2">
    <source>
        <dbReference type="SAM" id="Phobius"/>
    </source>
</evidence>
<dbReference type="Proteomes" id="UP001190700">
    <property type="component" value="Unassembled WGS sequence"/>
</dbReference>
<protein>
    <recommendedName>
        <fullName evidence="5">Protein SCAI</fullName>
    </recommendedName>
</protein>
<dbReference type="GO" id="GO:0006351">
    <property type="term" value="P:DNA-templated transcription"/>
    <property type="evidence" value="ECO:0007669"/>
    <property type="project" value="InterPro"/>
</dbReference>
<dbReference type="PANTHER" id="PTHR21243">
    <property type="entry name" value="PROTEIN SCAI"/>
    <property type="match status" value="1"/>
</dbReference>
<evidence type="ECO:0000313" key="4">
    <source>
        <dbReference type="Proteomes" id="UP001190700"/>
    </source>
</evidence>
<reference evidence="3 4" key="1">
    <citation type="journal article" date="2015" name="Genome Biol. Evol.">
        <title>Comparative Genomics of a Bacterivorous Green Alga Reveals Evolutionary Causalities and Consequences of Phago-Mixotrophic Mode of Nutrition.</title>
        <authorList>
            <person name="Burns J.A."/>
            <person name="Paasch A."/>
            <person name="Narechania A."/>
            <person name="Kim E."/>
        </authorList>
    </citation>
    <scope>NUCLEOTIDE SEQUENCE [LARGE SCALE GENOMIC DNA]</scope>
    <source>
        <strain evidence="3 4">PLY_AMNH</strain>
    </source>
</reference>
<keyword evidence="2" id="KW-0472">Membrane</keyword>
<evidence type="ECO:0000313" key="3">
    <source>
        <dbReference type="EMBL" id="KAK3233820.1"/>
    </source>
</evidence>
<dbReference type="EMBL" id="LGRX02035623">
    <property type="protein sequence ID" value="KAK3233820.1"/>
    <property type="molecule type" value="Genomic_DNA"/>
</dbReference>
<proteinExistence type="predicted"/>
<keyword evidence="2" id="KW-1133">Transmembrane helix</keyword>
<gene>
    <name evidence="3" type="ORF">CYMTET_55906</name>
</gene>
<sequence>MDATISNQVAAQFKALLTESSQKYARLRELPPYGRKHIELHFHEAFNIYSKLWAYQQKYRSHLTEAGLKRWEIGEVASKIGQLYYTYYLRTSEIHFLAEAFTFYNAIYTREYFRDSLDSTPLVIKLLRFYARFILVCILLSRQQMVVQLHSELRSMIEDYMHMLQAQEAREWRLVLREIQSFQHANELLPTMEDPYGAIAFRLSPNLVSGPQPAAFSTEPLHLQEAVITSYYTDQVSSEPIDLHLDRVQVKFSELPLDAFRMMQALEFDSLNGTSTRVSGLEGTDSPTHVLGESLEDDTVVPANPQKYLVYRPGARELLAVLATACEGLQDRAVLLLYLSANGTSAPGPPPPERSPRGFSDLDQVSGGLQDKVRLASTGAASAVPAAERKGFRDAVFLGTSSAQGKRRQAQSDQYLHVSDLVPLTRKSIFLIVDSDNSAAFGALCGNERGDPAMCLLSPASQPQEFGRPERMGRLFTLFLSSPLIALCYVLGVGHLTRDTFTLLKRTTASIFRKWADALRSTTQTQSPWTRVLDDVFLRQLVMRYLLCKAVFTLHGDYSAVPEYQPQCCPPMPPELAPDSGIILQGIQQISVVVGKRHLFKVAYDSS</sequence>
<evidence type="ECO:0000256" key="1">
    <source>
        <dbReference type="SAM" id="MobiDB-lite"/>
    </source>
</evidence>
<keyword evidence="4" id="KW-1185">Reference proteome</keyword>
<keyword evidence="2" id="KW-0812">Transmembrane</keyword>
<dbReference type="AlphaFoldDB" id="A0AAE0BD60"/>
<dbReference type="GO" id="GO:0003714">
    <property type="term" value="F:transcription corepressor activity"/>
    <property type="evidence" value="ECO:0007669"/>
    <property type="project" value="InterPro"/>
</dbReference>
<comment type="caution">
    <text evidence="3">The sequence shown here is derived from an EMBL/GenBank/DDBJ whole genome shotgun (WGS) entry which is preliminary data.</text>
</comment>
<feature type="region of interest" description="Disordered" evidence="1">
    <location>
        <begin position="344"/>
        <end position="363"/>
    </location>
</feature>
<organism evidence="3 4">
    <name type="scientific">Cymbomonas tetramitiformis</name>
    <dbReference type="NCBI Taxonomy" id="36881"/>
    <lineage>
        <taxon>Eukaryota</taxon>
        <taxon>Viridiplantae</taxon>
        <taxon>Chlorophyta</taxon>
        <taxon>Pyramimonadophyceae</taxon>
        <taxon>Pyramimonadales</taxon>
        <taxon>Pyramimonadaceae</taxon>
        <taxon>Cymbomonas</taxon>
    </lineage>
</organism>
<dbReference type="Pfam" id="PF12070">
    <property type="entry name" value="SCAI"/>
    <property type="match status" value="1"/>
</dbReference>
<name>A0AAE0BD60_9CHLO</name>
<feature type="transmembrane region" description="Helical" evidence="2">
    <location>
        <begin position="475"/>
        <end position="496"/>
    </location>
</feature>
<evidence type="ECO:0008006" key="5">
    <source>
        <dbReference type="Google" id="ProtNLM"/>
    </source>
</evidence>
<accession>A0AAE0BD60</accession>